<sequence length="289" mass="32008">MTAAQHIRYKAGRIASFLVAQRKQLKADRPLLVSMQGPQGCGKSTLAAEVVEVLGDQGMQCAVASMDDFYLTHAGLKAVAAAHPDNAMLQGRGPPGTHDLGLLADVLQSLRSRPLSPCSPLFLPTFDKSLHGGEGDRGHLVPLKQRLDVFVLEGWSLGYGPLPESLARERWAKGKTASQHDFASIQTLNHNLAEVEARIGPLFDCHVCITPLDFDFVYEWRTEQEHRMKEKNGGQGMSDEQVKAFVDRYMPTYEVFGDVRPKRETLTVTFNREREIVEPKSGDAGHSRM</sequence>
<name>A0AAD3YCI1_9TREE</name>
<reference evidence="1" key="1">
    <citation type="journal article" date="2023" name="BMC Genomics">
        <title>Chromosome-level genome assemblies of Cutaneotrichosporon spp. (Trichosporonales, Basidiomycota) reveal imbalanced evolution between nucleotide sequences and chromosome synteny.</title>
        <authorList>
            <person name="Kobayashi Y."/>
            <person name="Kayamori A."/>
            <person name="Aoki K."/>
            <person name="Shiwa Y."/>
            <person name="Matsutani M."/>
            <person name="Fujita N."/>
            <person name="Sugita T."/>
            <person name="Iwasaki W."/>
            <person name="Tanaka N."/>
            <person name="Takashima M."/>
        </authorList>
    </citation>
    <scope>NUCLEOTIDE SEQUENCE</scope>
    <source>
        <strain evidence="1">HIS016</strain>
    </source>
</reference>
<dbReference type="SUPFAM" id="SSF52540">
    <property type="entry name" value="P-loop containing nucleoside triphosphate hydrolases"/>
    <property type="match status" value="1"/>
</dbReference>
<dbReference type="AlphaFoldDB" id="A0AAD3YCI1"/>
<organism evidence="1 2">
    <name type="scientific">Cutaneotrichosporon spelunceum</name>
    <dbReference type="NCBI Taxonomy" id="1672016"/>
    <lineage>
        <taxon>Eukaryota</taxon>
        <taxon>Fungi</taxon>
        <taxon>Dikarya</taxon>
        <taxon>Basidiomycota</taxon>
        <taxon>Agaricomycotina</taxon>
        <taxon>Tremellomycetes</taxon>
        <taxon>Trichosporonales</taxon>
        <taxon>Trichosporonaceae</taxon>
        <taxon>Cutaneotrichosporon</taxon>
    </lineage>
</organism>
<dbReference type="Proteomes" id="UP001222932">
    <property type="component" value="Unassembled WGS sequence"/>
</dbReference>
<comment type="caution">
    <text evidence="1">The sequence shown here is derived from an EMBL/GenBank/DDBJ whole genome shotgun (WGS) entry which is preliminary data.</text>
</comment>
<proteinExistence type="predicted"/>
<reference evidence="1" key="2">
    <citation type="submission" date="2023-06" db="EMBL/GenBank/DDBJ databases">
        <authorList>
            <person name="Kobayashi Y."/>
            <person name="Kayamori A."/>
            <person name="Aoki K."/>
            <person name="Shiwa Y."/>
            <person name="Fujita N."/>
            <person name="Sugita T."/>
            <person name="Iwasaki W."/>
            <person name="Tanaka N."/>
            <person name="Takashima M."/>
        </authorList>
    </citation>
    <scope>NUCLEOTIDE SEQUENCE</scope>
    <source>
        <strain evidence="1">HIS016</strain>
    </source>
</reference>
<evidence type="ECO:0000313" key="1">
    <source>
        <dbReference type="EMBL" id="GMK58086.1"/>
    </source>
</evidence>
<dbReference type="Gene3D" id="3.40.50.300">
    <property type="entry name" value="P-loop containing nucleotide triphosphate hydrolases"/>
    <property type="match status" value="1"/>
</dbReference>
<protein>
    <recommendedName>
        <fullName evidence="3">P-loop containing nucleoside triphosphate hydrolase protein</fullName>
    </recommendedName>
</protein>
<dbReference type="PANTHER" id="PTHR10285">
    <property type="entry name" value="URIDINE KINASE"/>
    <property type="match status" value="1"/>
</dbReference>
<evidence type="ECO:0000313" key="2">
    <source>
        <dbReference type="Proteomes" id="UP001222932"/>
    </source>
</evidence>
<accession>A0AAD3YCI1</accession>
<evidence type="ECO:0008006" key="3">
    <source>
        <dbReference type="Google" id="ProtNLM"/>
    </source>
</evidence>
<dbReference type="InterPro" id="IPR027417">
    <property type="entry name" value="P-loop_NTPase"/>
</dbReference>
<dbReference type="EMBL" id="BTCM01000005">
    <property type="protein sequence ID" value="GMK58086.1"/>
    <property type="molecule type" value="Genomic_DNA"/>
</dbReference>
<gene>
    <name evidence="1" type="ORF">CspeluHIS016_0501180</name>
</gene>
<keyword evidence="2" id="KW-1185">Reference proteome</keyword>